<organism evidence="2 3">
    <name type="scientific">Halorussus aquaticus</name>
    <dbReference type="NCBI Taxonomy" id="2953748"/>
    <lineage>
        <taxon>Archaea</taxon>
        <taxon>Methanobacteriati</taxon>
        <taxon>Methanobacteriota</taxon>
        <taxon>Stenosarchaea group</taxon>
        <taxon>Halobacteria</taxon>
        <taxon>Halobacteriales</taxon>
        <taxon>Haladaptataceae</taxon>
        <taxon>Halorussus</taxon>
    </lineage>
</organism>
<dbReference type="InterPro" id="IPR052025">
    <property type="entry name" value="Xyloglucanase_GH74"/>
</dbReference>
<dbReference type="Proteomes" id="UP001595945">
    <property type="component" value="Unassembled WGS sequence"/>
</dbReference>
<gene>
    <name evidence="2" type="ORF">ACFO9K_02285</name>
</gene>
<dbReference type="RefSeq" id="WP_254267420.1">
    <property type="nucleotide sequence ID" value="NZ_CP100400.1"/>
</dbReference>
<evidence type="ECO:0000313" key="3">
    <source>
        <dbReference type="Proteomes" id="UP001595945"/>
    </source>
</evidence>
<evidence type="ECO:0000313" key="2">
    <source>
        <dbReference type="EMBL" id="MFC4823083.1"/>
    </source>
</evidence>
<dbReference type="SUPFAM" id="SSF110296">
    <property type="entry name" value="Oligoxyloglucan reducing end-specific cellobiohydrolase"/>
    <property type="match status" value="1"/>
</dbReference>
<reference evidence="2 3" key="1">
    <citation type="journal article" date="2019" name="Int. J. Syst. Evol. Microbiol.">
        <title>The Global Catalogue of Microorganisms (GCM) 10K type strain sequencing project: providing services to taxonomists for standard genome sequencing and annotation.</title>
        <authorList>
            <consortium name="The Broad Institute Genomics Platform"/>
            <consortium name="The Broad Institute Genome Sequencing Center for Infectious Disease"/>
            <person name="Wu L."/>
            <person name="Ma J."/>
        </authorList>
    </citation>
    <scope>NUCLEOTIDE SEQUENCE [LARGE SCALE GENOMIC DNA]</scope>
    <source>
        <strain evidence="2 3">XZYJ18</strain>
    </source>
</reference>
<dbReference type="GeneID" id="73045872"/>
<name>A0ABD5PXH6_9EURY</name>
<dbReference type="EMBL" id="JBHSHT010000001">
    <property type="protein sequence ID" value="MFC4823083.1"/>
    <property type="molecule type" value="Genomic_DNA"/>
</dbReference>
<dbReference type="PANTHER" id="PTHR43739">
    <property type="entry name" value="XYLOGLUCANASE (EUROFUNG)"/>
    <property type="match status" value="1"/>
</dbReference>
<dbReference type="PANTHER" id="PTHR43739:SF5">
    <property type="entry name" value="EXO-ALPHA-SIALIDASE"/>
    <property type="match status" value="1"/>
</dbReference>
<feature type="compositionally biased region" description="Basic and acidic residues" evidence="1">
    <location>
        <begin position="81"/>
        <end position="97"/>
    </location>
</feature>
<dbReference type="InterPro" id="IPR015943">
    <property type="entry name" value="WD40/YVTN_repeat-like_dom_sf"/>
</dbReference>
<keyword evidence="3" id="KW-1185">Reference proteome</keyword>
<evidence type="ECO:0000256" key="1">
    <source>
        <dbReference type="SAM" id="MobiDB-lite"/>
    </source>
</evidence>
<sequence length="327" mass="35801">MLLAGTHDGVYRADGPRFDSAERVLDAGRVVRVRRFDGWNGVFAATKSGLYRSTDGGDTWTDLEVPREEVYSVLGDPADGESSRRDDEHRRDSLDGKRLYAGTHPAHLYASEGEGETWRELSGFQDLPSRERWHTPRHRDEAHVRSLGAHPDAADRVVAGVEVGGVHLSDDRGETWTERRSGVHDDVHHVLVRGPDHYVASCGGGLYRTRDAGETWIRLDSDVDQTYFRESFAHDGTLYAAAAQSSPGTWNGERGADAALFESENDGDTLESVPYPGLPEEVVLSWTADADGRVFAGTNDGSVILRASGEWVEAGELPAGVASLCWV</sequence>
<accession>A0ABD5PXH6</accession>
<protein>
    <submittedName>
        <fullName evidence="2">WD40/YVTN/BNR-like repeat-containing protein</fullName>
    </submittedName>
</protein>
<proteinExistence type="predicted"/>
<dbReference type="Gene3D" id="2.130.10.10">
    <property type="entry name" value="YVTN repeat-like/Quinoprotein amine dehydrogenase"/>
    <property type="match status" value="1"/>
</dbReference>
<comment type="caution">
    <text evidence="2">The sequence shown here is derived from an EMBL/GenBank/DDBJ whole genome shotgun (WGS) entry which is preliminary data.</text>
</comment>
<feature type="region of interest" description="Disordered" evidence="1">
    <location>
        <begin position="73"/>
        <end position="97"/>
    </location>
</feature>
<dbReference type="AlphaFoldDB" id="A0ABD5PXH6"/>